<dbReference type="PANTHER" id="PTHR46797">
    <property type="entry name" value="HTH-TYPE TRANSCRIPTIONAL REGULATOR"/>
    <property type="match status" value="1"/>
</dbReference>
<evidence type="ECO:0000259" key="2">
    <source>
        <dbReference type="PROSITE" id="PS50943"/>
    </source>
</evidence>
<dbReference type="GO" id="GO:0003677">
    <property type="term" value="F:DNA binding"/>
    <property type="evidence" value="ECO:0007669"/>
    <property type="project" value="UniProtKB-KW"/>
</dbReference>
<dbReference type="Proteomes" id="UP001198182">
    <property type="component" value="Unassembled WGS sequence"/>
</dbReference>
<dbReference type="SMART" id="SM00530">
    <property type="entry name" value="HTH_XRE"/>
    <property type="match status" value="2"/>
</dbReference>
<proteinExistence type="predicted"/>
<dbReference type="SUPFAM" id="SSF47413">
    <property type="entry name" value="lambda repressor-like DNA-binding domains"/>
    <property type="match status" value="2"/>
</dbReference>
<dbReference type="GO" id="GO:0005829">
    <property type="term" value="C:cytosol"/>
    <property type="evidence" value="ECO:0007669"/>
    <property type="project" value="TreeGrafter"/>
</dbReference>
<dbReference type="PANTHER" id="PTHR46797:SF1">
    <property type="entry name" value="METHYLPHOSPHONATE SYNTHASE"/>
    <property type="match status" value="1"/>
</dbReference>
<organism evidence="3 4">
    <name type="scientific">Hominifimenecus microfluidus</name>
    <dbReference type="NCBI Taxonomy" id="2885348"/>
    <lineage>
        <taxon>Bacteria</taxon>
        <taxon>Bacillati</taxon>
        <taxon>Bacillota</taxon>
        <taxon>Clostridia</taxon>
        <taxon>Lachnospirales</taxon>
        <taxon>Lachnospiraceae</taxon>
        <taxon>Hominifimenecus</taxon>
    </lineage>
</organism>
<dbReference type="RefSeq" id="WP_308455033.1">
    <property type="nucleotide sequence ID" value="NZ_JAJEQR010000081.1"/>
</dbReference>
<name>A0AAE3EEK4_9FIRM</name>
<feature type="domain" description="HTH cro/C1-type" evidence="2">
    <location>
        <begin position="19"/>
        <end position="74"/>
    </location>
</feature>
<keyword evidence="4" id="KW-1185">Reference proteome</keyword>
<evidence type="ECO:0000256" key="1">
    <source>
        <dbReference type="ARBA" id="ARBA00023125"/>
    </source>
</evidence>
<accession>A0AAE3EEK4</accession>
<sequence>MEQNEMEHVNIDSDIGKTLRRYRRERGLTQEELAVAVNMGMATISAYENGRIMPTPDIVSQLMAEMSKERPTSWADTGFGPWLQDELKVRGISNNWLADQTGIALSTVDRYISGKSHPTLRLANEIEKELLWYDEDPEARRVVGTKAKRWRKKKTVEGVIPRQTTAELDGAAIYPQTIASVRRRLNIGRKVMIPVRAIDQENGWLPTPKQEQVTVTGNYAYVAVFRRKNGMRESYTWQELVKMGV</sequence>
<dbReference type="InterPro" id="IPR010982">
    <property type="entry name" value="Lambda_DNA-bd_dom_sf"/>
</dbReference>
<gene>
    <name evidence="3" type="ORF">LKD81_16840</name>
</gene>
<keyword evidence="1" id="KW-0238">DNA-binding</keyword>
<evidence type="ECO:0000313" key="3">
    <source>
        <dbReference type="EMBL" id="MCC2232636.1"/>
    </source>
</evidence>
<comment type="caution">
    <text evidence="3">The sequence shown here is derived from an EMBL/GenBank/DDBJ whole genome shotgun (WGS) entry which is preliminary data.</text>
</comment>
<dbReference type="GO" id="GO:0003700">
    <property type="term" value="F:DNA-binding transcription factor activity"/>
    <property type="evidence" value="ECO:0007669"/>
    <property type="project" value="TreeGrafter"/>
</dbReference>
<dbReference type="EMBL" id="JAJEQR010000081">
    <property type="protein sequence ID" value="MCC2232636.1"/>
    <property type="molecule type" value="Genomic_DNA"/>
</dbReference>
<dbReference type="PROSITE" id="PS50943">
    <property type="entry name" value="HTH_CROC1"/>
    <property type="match status" value="1"/>
</dbReference>
<dbReference type="CDD" id="cd00093">
    <property type="entry name" value="HTH_XRE"/>
    <property type="match status" value="2"/>
</dbReference>
<protein>
    <submittedName>
        <fullName evidence="3">Helix-turn-helix domain-containing protein</fullName>
    </submittedName>
</protein>
<dbReference type="InterPro" id="IPR050807">
    <property type="entry name" value="TransReg_Diox_bact_type"/>
</dbReference>
<evidence type="ECO:0000313" key="4">
    <source>
        <dbReference type="Proteomes" id="UP001198182"/>
    </source>
</evidence>
<dbReference type="Gene3D" id="1.10.260.40">
    <property type="entry name" value="lambda repressor-like DNA-binding domains"/>
    <property type="match status" value="2"/>
</dbReference>
<dbReference type="InterPro" id="IPR001387">
    <property type="entry name" value="Cro/C1-type_HTH"/>
</dbReference>
<dbReference type="AlphaFoldDB" id="A0AAE3EEK4"/>
<reference evidence="3" key="1">
    <citation type="submission" date="2021-10" db="EMBL/GenBank/DDBJ databases">
        <title>Anaerobic single-cell dispensing facilitates the cultivation of human gut bacteria.</title>
        <authorList>
            <person name="Afrizal A."/>
        </authorList>
    </citation>
    <scope>NUCLEOTIDE SEQUENCE</scope>
    <source>
        <strain evidence="3">CLA-AA-H215</strain>
    </source>
</reference>
<dbReference type="Pfam" id="PF13560">
    <property type="entry name" value="HTH_31"/>
    <property type="match status" value="1"/>
</dbReference>